<gene>
    <name evidence="3" type="ORF">BVC80_887g46</name>
</gene>
<dbReference type="InterPro" id="IPR023213">
    <property type="entry name" value="CAT-like_dom_sf"/>
</dbReference>
<dbReference type="Proteomes" id="UP000195402">
    <property type="component" value="Unassembled WGS sequence"/>
</dbReference>
<dbReference type="STRING" id="56857.A0A200RDJ2"/>
<evidence type="ECO:0000313" key="3">
    <source>
        <dbReference type="EMBL" id="OVA20761.1"/>
    </source>
</evidence>
<reference evidence="3 4" key="1">
    <citation type="journal article" date="2017" name="Mol. Plant">
        <title>The Genome of Medicinal Plant Macleaya cordata Provides New Insights into Benzylisoquinoline Alkaloids Metabolism.</title>
        <authorList>
            <person name="Liu X."/>
            <person name="Liu Y."/>
            <person name="Huang P."/>
            <person name="Ma Y."/>
            <person name="Qing Z."/>
            <person name="Tang Q."/>
            <person name="Cao H."/>
            <person name="Cheng P."/>
            <person name="Zheng Y."/>
            <person name="Yuan Z."/>
            <person name="Zhou Y."/>
            <person name="Liu J."/>
            <person name="Tang Z."/>
            <person name="Zhuo Y."/>
            <person name="Zhang Y."/>
            <person name="Yu L."/>
            <person name="Huang J."/>
            <person name="Yang P."/>
            <person name="Peng Q."/>
            <person name="Zhang J."/>
            <person name="Jiang W."/>
            <person name="Zhang Z."/>
            <person name="Lin K."/>
            <person name="Ro D.K."/>
            <person name="Chen X."/>
            <person name="Xiong X."/>
            <person name="Shang Y."/>
            <person name="Huang S."/>
            <person name="Zeng J."/>
        </authorList>
    </citation>
    <scope>NUCLEOTIDE SEQUENCE [LARGE SCALE GENOMIC DNA]</scope>
    <source>
        <strain evidence="4">cv. BLH2017</strain>
        <tissue evidence="3">Root</tissue>
    </source>
</reference>
<dbReference type="PANTHER" id="PTHR31896">
    <property type="entry name" value="FAMILY REGULATORY PROTEIN, PUTATIVE (AFU_ORTHOLOGUE AFUA_3G14730)-RELATED"/>
    <property type="match status" value="1"/>
</dbReference>
<dbReference type="Pfam" id="PF02458">
    <property type="entry name" value="Transferase"/>
    <property type="match status" value="1"/>
</dbReference>
<organism evidence="3 4">
    <name type="scientific">Macleaya cordata</name>
    <name type="common">Five-seeded plume-poppy</name>
    <name type="synonym">Bocconia cordata</name>
    <dbReference type="NCBI Taxonomy" id="56857"/>
    <lineage>
        <taxon>Eukaryota</taxon>
        <taxon>Viridiplantae</taxon>
        <taxon>Streptophyta</taxon>
        <taxon>Embryophyta</taxon>
        <taxon>Tracheophyta</taxon>
        <taxon>Spermatophyta</taxon>
        <taxon>Magnoliopsida</taxon>
        <taxon>Ranunculales</taxon>
        <taxon>Papaveraceae</taxon>
        <taxon>Papaveroideae</taxon>
        <taxon>Macleaya</taxon>
    </lineage>
</organism>
<dbReference type="PANTHER" id="PTHR31896:SF43">
    <property type="entry name" value="PROTEIN ENHANCED PSEUDOMONAS SUSCEPTIBILITY 1"/>
    <property type="match status" value="1"/>
</dbReference>
<dbReference type="Gene3D" id="3.30.559.10">
    <property type="entry name" value="Chloramphenicol acetyltransferase-like domain"/>
    <property type="match status" value="1"/>
</dbReference>
<dbReference type="AlphaFoldDB" id="A0A200RDJ2"/>
<dbReference type="OrthoDB" id="1862401at2759"/>
<evidence type="ECO:0000256" key="2">
    <source>
        <dbReference type="SAM" id="MobiDB-lite"/>
    </source>
</evidence>
<feature type="compositionally biased region" description="Polar residues" evidence="2">
    <location>
        <begin position="1"/>
        <end position="17"/>
    </location>
</feature>
<dbReference type="InParanoid" id="A0A200RDJ2"/>
<dbReference type="EMBL" id="MVGT01000057">
    <property type="protein sequence ID" value="OVA20761.1"/>
    <property type="molecule type" value="Genomic_DNA"/>
</dbReference>
<name>A0A200RDJ2_MACCD</name>
<proteinExistence type="predicted"/>
<dbReference type="OMA" id="PPLLECW"/>
<protein>
    <submittedName>
        <fullName evidence="3">Transferase</fullName>
    </submittedName>
</protein>
<feature type="region of interest" description="Disordered" evidence="2">
    <location>
        <begin position="1"/>
        <end position="24"/>
    </location>
</feature>
<sequence>MSQPAHSDQQVITTRQLESSKHSEQEETNIISHLKTSLSRALDHFFPLAGRLAITNHDDDDDGTISVYINCNYTGAEFIHAAADVTIADILDPTYVPRMVFSFFSLNGVINYEGRSKPLLSIQISRSGFNHISHPPVFERWFVDNTNCPIRLPFSTDDERLIENILHHLQLKREFFISQQKALQNLKQRPTYY</sequence>
<comment type="caution">
    <text evidence="3">The sequence shown here is derived from an EMBL/GenBank/DDBJ whole genome shotgun (WGS) entry which is preliminary data.</text>
</comment>
<accession>A0A200RDJ2</accession>
<keyword evidence="1 3" id="KW-0808">Transferase</keyword>
<dbReference type="GO" id="GO:0016740">
    <property type="term" value="F:transferase activity"/>
    <property type="evidence" value="ECO:0007669"/>
    <property type="project" value="UniProtKB-KW"/>
</dbReference>
<evidence type="ECO:0000256" key="1">
    <source>
        <dbReference type="ARBA" id="ARBA00022679"/>
    </source>
</evidence>
<evidence type="ECO:0000313" key="4">
    <source>
        <dbReference type="Proteomes" id="UP000195402"/>
    </source>
</evidence>
<keyword evidence="4" id="KW-1185">Reference proteome</keyword>
<dbReference type="InterPro" id="IPR051283">
    <property type="entry name" value="Sec_Metabolite_Acyltrans"/>
</dbReference>